<name>A0A0F3NLQ6_9RICK</name>
<protein>
    <submittedName>
        <fullName evidence="9">TrbL/VirB6 plasmid conjugal transfer family protein</fullName>
    </submittedName>
</protein>
<dbReference type="STRING" id="1359163.NLO413_0352"/>
<dbReference type="PATRIC" id="fig|1359163.3.peg.341"/>
<organism evidence="9 10">
    <name type="scientific">Candidatus Neoehrlichia procyonis str. RAC413</name>
    <dbReference type="NCBI Taxonomy" id="1359163"/>
    <lineage>
        <taxon>Bacteria</taxon>
        <taxon>Pseudomonadati</taxon>
        <taxon>Pseudomonadota</taxon>
        <taxon>Alphaproteobacteria</taxon>
        <taxon>Rickettsiales</taxon>
        <taxon>Anaplasmataceae</taxon>
        <taxon>Candidatus Neoehrlichia</taxon>
    </lineage>
</organism>
<proteinExistence type="inferred from homology"/>
<reference evidence="9 10" key="1">
    <citation type="submission" date="2015-02" db="EMBL/GenBank/DDBJ databases">
        <title>Genome Sequencing of Rickettsiales.</title>
        <authorList>
            <person name="Daugherty S.C."/>
            <person name="Su Q."/>
            <person name="Abolude K."/>
            <person name="Beier-Sexton M."/>
            <person name="Carlyon J.A."/>
            <person name="Carter R."/>
            <person name="Day N.P."/>
            <person name="Dumler S.J."/>
            <person name="Dyachenko V."/>
            <person name="Godinez A."/>
            <person name="Kurtti T.J."/>
            <person name="Lichay M."/>
            <person name="Mullins K.E."/>
            <person name="Ott S."/>
            <person name="Pappas-Brown V."/>
            <person name="Paris D.H."/>
            <person name="Patel P."/>
            <person name="Richards A.L."/>
            <person name="Sadzewicz L."/>
            <person name="Sears K."/>
            <person name="Seidman D."/>
            <person name="Sengamalay N."/>
            <person name="Stenos J."/>
            <person name="Tallon L.J."/>
            <person name="Vincent G."/>
            <person name="Fraser C.M."/>
            <person name="Munderloh U."/>
            <person name="Dunning-Hotopp J.C."/>
        </authorList>
    </citation>
    <scope>NUCLEOTIDE SEQUENCE [LARGE SCALE GENOMIC DNA]</scope>
    <source>
        <strain evidence="9 10">RAC413</strain>
    </source>
</reference>
<evidence type="ECO:0000256" key="1">
    <source>
        <dbReference type="ARBA" id="ARBA00004651"/>
    </source>
</evidence>
<keyword evidence="4" id="KW-0732">Signal</keyword>
<comment type="similarity">
    <text evidence="2">Belongs to the TrbL/VirB6 family.</text>
</comment>
<dbReference type="Pfam" id="PF04610">
    <property type="entry name" value="TrbL"/>
    <property type="match status" value="1"/>
</dbReference>
<evidence type="ECO:0000256" key="8">
    <source>
        <dbReference type="SAM" id="Phobius"/>
    </source>
</evidence>
<evidence type="ECO:0000313" key="9">
    <source>
        <dbReference type="EMBL" id="KJV68980.1"/>
    </source>
</evidence>
<sequence>MPKIVILVLVFLLSGCGYHGCISQNDVFFDTIKTIIPAKLRKSDNNQLGLWVKADAAVKAGSNIELRISPVGLDFCQDAHASVKVMPDYTSNDSEAAVSINFPYNIMKGEKIYFFLQPNLSGNITKEICEGGCDGEICVLNEKLCKEQKINTEYFVNIGIEKGKNIKNSRFTNMLYPVDDKGSVLPDWVDNYPLYILYDNSSTSTIPDDTDYSNTNLHSDEWYICNSADEYVEKEKDRLNALKSQLTQDAYSVLTGRYKKVFEKYKKIYDAYTVNAMCGNIFSLEYPSITKPYYFITLTSNTKQVVQNHQKFDVLPLVRLKLNGQVVNNDKTFDFEVTNKFANVKEYLLVNYGYEFKDDIVFNVENYNHRYDINRNIKNTTSTNNSVNPHTMLLTVENQYNFTKISKLAGSYDIHIVKDCSAHIKDSLYYVISKDIPTMYPGDKGTTKLDFINNNIINIPINQSGDLYYAVRDNGDGYDNNVGYFEIRTVVPKNIPQIISYVINWVKDQVYVALYSTDKHNSHSAIRVIYDNITHNGSFIKMVNALLTLYLLISVLFFIVGFSRLSLFDILVSVVKISIVIYVLRPNSWVFFKDHLFDLFINAPLELIRIMTGNQGGSFEFLDSLLYRFSFSQTWMQILSLLFAGPVGWLSLFLVLWGLVTLIWCILISVITYLISIVAIGLLLCIAPFFIICILFRRTKAIFDAWIKALLQTSMQPIIIFASLALLVQAIHNIIYGMLNFQVCDTCVLDISLSHGVHFCLIEFLLPMGFSPISSFNENIRDVVNNGNVLFIGIPAAFSNIIMFVILSHAMKSFIGIAGEMCTSIFGLFSNLSSVADGATENLLSFVGGGRQYSMDIARYKMSSKMYSRGSDGSRDDGPFSQLSPTSSNVKRPQSAVQIPQRPPSSFTD</sequence>
<keyword evidence="5 8" id="KW-1133">Transmembrane helix</keyword>
<dbReference type="OrthoDB" id="7164976at2"/>
<dbReference type="AlphaFoldDB" id="A0A0F3NLQ6"/>
<dbReference type="GO" id="GO:0005886">
    <property type="term" value="C:plasma membrane"/>
    <property type="evidence" value="ECO:0007669"/>
    <property type="project" value="UniProtKB-SubCell"/>
</dbReference>
<dbReference type="PROSITE" id="PS51257">
    <property type="entry name" value="PROKAR_LIPOPROTEIN"/>
    <property type="match status" value="1"/>
</dbReference>
<comment type="caution">
    <text evidence="9">The sequence shown here is derived from an EMBL/GenBank/DDBJ whole genome shotgun (WGS) entry which is preliminary data.</text>
</comment>
<evidence type="ECO:0000313" key="10">
    <source>
        <dbReference type="Proteomes" id="UP000033562"/>
    </source>
</evidence>
<dbReference type="RefSeq" id="WP_045808796.1">
    <property type="nucleotide sequence ID" value="NZ_LANX01000001.1"/>
</dbReference>
<gene>
    <name evidence="9" type="ORF">NLO413_0352</name>
</gene>
<evidence type="ECO:0000256" key="5">
    <source>
        <dbReference type="ARBA" id="ARBA00022989"/>
    </source>
</evidence>
<feature type="transmembrane region" description="Helical" evidence="8">
    <location>
        <begin position="789"/>
        <end position="807"/>
    </location>
</feature>
<feature type="region of interest" description="Disordered" evidence="7">
    <location>
        <begin position="868"/>
        <end position="909"/>
    </location>
</feature>
<feature type="compositionally biased region" description="Polar residues" evidence="7">
    <location>
        <begin position="881"/>
        <end position="909"/>
    </location>
</feature>
<comment type="subcellular location">
    <subcellularLocation>
        <location evidence="1">Cell membrane</location>
        <topology evidence="1">Multi-pass membrane protein</topology>
    </subcellularLocation>
</comment>
<dbReference type="InterPro" id="IPR007688">
    <property type="entry name" value="Conjugal_tfr_TrbL/VirB6"/>
</dbReference>
<evidence type="ECO:0000256" key="2">
    <source>
        <dbReference type="ARBA" id="ARBA00007802"/>
    </source>
</evidence>
<accession>A0A0F3NLQ6</accession>
<keyword evidence="10" id="KW-1185">Reference proteome</keyword>
<feature type="transmembrane region" description="Helical" evidence="8">
    <location>
        <begin position="677"/>
        <end position="697"/>
    </location>
</feature>
<evidence type="ECO:0000256" key="4">
    <source>
        <dbReference type="ARBA" id="ARBA00022729"/>
    </source>
</evidence>
<evidence type="ECO:0000256" key="3">
    <source>
        <dbReference type="ARBA" id="ARBA00022692"/>
    </source>
</evidence>
<evidence type="ECO:0000256" key="7">
    <source>
        <dbReference type="SAM" id="MobiDB-lite"/>
    </source>
</evidence>
<feature type="transmembrane region" description="Helical" evidence="8">
    <location>
        <begin position="718"/>
        <end position="739"/>
    </location>
</feature>
<dbReference type="Proteomes" id="UP000033562">
    <property type="component" value="Unassembled WGS sequence"/>
</dbReference>
<dbReference type="EMBL" id="LANX01000001">
    <property type="protein sequence ID" value="KJV68980.1"/>
    <property type="molecule type" value="Genomic_DNA"/>
</dbReference>
<dbReference type="GO" id="GO:0030255">
    <property type="term" value="P:protein secretion by the type IV secretion system"/>
    <property type="evidence" value="ECO:0007669"/>
    <property type="project" value="InterPro"/>
</dbReference>
<keyword evidence="6 8" id="KW-0472">Membrane</keyword>
<evidence type="ECO:0000256" key="6">
    <source>
        <dbReference type="ARBA" id="ARBA00023136"/>
    </source>
</evidence>
<keyword evidence="3 8" id="KW-0812">Transmembrane</keyword>
<feature type="transmembrane region" description="Helical" evidence="8">
    <location>
        <begin position="542"/>
        <end position="560"/>
    </location>
</feature>